<feature type="domain" description="Phytochrome chromophore attachment site" evidence="8">
    <location>
        <begin position="79"/>
        <end position="215"/>
    </location>
</feature>
<evidence type="ECO:0000256" key="1">
    <source>
        <dbReference type="ARBA" id="ARBA00000085"/>
    </source>
</evidence>
<dbReference type="PROSITE" id="PS50046">
    <property type="entry name" value="PHYTOCHROME_2"/>
    <property type="match status" value="1"/>
</dbReference>
<dbReference type="SUPFAM" id="SSF47384">
    <property type="entry name" value="Homodimeric domain of signal transducing histidine kinase"/>
    <property type="match status" value="1"/>
</dbReference>
<dbReference type="AlphaFoldDB" id="A0AAW4L0B0"/>
<dbReference type="SUPFAM" id="SSF55874">
    <property type="entry name" value="ATPase domain of HSP90 chaperone/DNA topoisomerase II/histidine kinase"/>
    <property type="match status" value="1"/>
</dbReference>
<reference evidence="10 11" key="1">
    <citation type="submission" date="2021-05" db="EMBL/GenBank/DDBJ databases">
        <title>The draft genome of Geobacter pelophilus DSM 12255.</title>
        <authorList>
            <person name="Xu Z."/>
            <person name="Masuda Y."/>
            <person name="Itoh H."/>
            <person name="Senoo K."/>
        </authorList>
    </citation>
    <scope>NUCLEOTIDE SEQUENCE [LARGE SCALE GENOMIC DNA]</scope>
    <source>
        <strain evidence="10 11">DSM 12255</strain>
    </source>
</reference>
<dbReference type="SMART" id="SM00387">
    <property type="entry name" value="HATPase_c"/>
    <property type="match status" value="1"/>
</dbReference>
<evidence type="ECO:0000256" key="7">
    <source>
        <dbReference type="SAM" id="Phobius"/>
    </source>
</evidence>
<dbReference type="InterPro" id="IPR005467">
    <property type="entry name" value="His_kinase_dom"/>
</dbReference>
<dbReference type="InterPro" id="IPR029016">
    <property type="entry name" value="GAF-like_dom_sf"/>
</dbReference>
<dbReference type="InterPro" id="IPR036097">
    <property type="entry name" value="HisK_dim/P_sf"/>
</dbReference>
<sequence>MNAPPWLFDIDPAAISLQVLLPAVTWAILIFVAYREWQARRRLAEEIRERMQVEQALQRRSRYLKALSEVNQLLLSNPGYREAYEEILRQLGLAANASRVYIFENHPGEEGQVLTSQRAEWCAPGIEPQIDNQSLQRVQMEYSPCKRWMPILHQGKPVTGKIGELSQEEREFLESQQIRSILILPMQVNGSLFGFVGFDQCDRERDWEDSEIYFLRSAAITLCQHIERKQALDEIAYQHQRLEERVKSRTAQLELANEELEAFCYTVSHDLRGPLTGIRGFSQLLLDELEASACTERDYILRVLDITDRTLQLIDDLLSLSRAARTELQCASVDLSEIAQTVAAELQLQYPQRKVVFNIQEQMTAAGDEGLLKAVVQNLIHNSWKYTSKKPMAEISFGSSRIDGETVYHVRDNGAGFRMEYVDRLFQAFSRLHTAHEFPGTGVGLATVRRIVQRHGGRVWAEGEVDKGASFYFTLSALS</sequence>
<comment type="caution">
    <text evidence="10">The sequence shown here is derived from an EMBL/GenBank/DDBJ whole genome shotgun (WGS) entry which is preliminary data.</text>
</comment>
<dbReference type="Gene3D" id="3.30.450.40">
    <property type="match status" value="1"/>
</dbReference>
<feature type="domain" description="Histidine kinase" evidence="9">
    <location>
        <begin position="266"/>
        <end position="479"/>
    </location>
</feature>
<organism evidence="10 11">
    <name type="scientific">Geoanaerobacter pelophilus</name>
    <dbReference type="NCBI Taxonomy" id="60036"/>
    <lineage>
        <taxon>Bacteria</taxon>
        <taxon>Pseudomonadati</taxon>
        <taxon>Thermodesulfobacteriota</taxon>
        <taxon>Desulfuromonadia</taxon>
        <taxon>Geobacterales</taxon>
        <taxon>Geobacteraceae</taxon>
        <taxon>Geoanaerobacter</taxon>
    </lineage>
</organism>
<proteinExistence type="inferred from homology"/>
<dbReference type="InterPro" id="IPR016132">
    <property type="entry name" value="Phyto_chromo_attachment"/>
</dbReference>
<evidence type="ECO:0000313" key="10">
    <source>
        <dbReference type="EMBL" id="MBT0664109.1"/>
    </source>
</evidence>
<dbReference type="Pfam" id="PF02518">
    <property type="entry name" value="HATPase_c"/>
    <property type="match status" value="1"/>
</dbReference>
<keyword evidence="7" id="KW-1133">Transmembrane helix</keyword>
<dbReference type="GO" id="GO:0000156">
    <property type="term" value="F:phosphorelay response regulator activity"/>
    <property type="evidence" value="ECO:0007669"/>
    <property type="project" value="TreeGrafter"/>
</dbReference>
<dbReference type="InterPro" id="IPR050351">
    <property type="entry name" value="BphY/WalK/GraS-like"/>
</dbReference>
<evidence type="ECO:0000259" key="8">
    <source>
        <dbReference type="PROSITE" id="PS50046"/>
    </source>
</evidence>
<protein>
    <recommendedName>
        <fullName evidence="3">histidine kinase</fullName>
        <ecNumber evidence="3">2.7.13.3</ecNumber>
    </recommendedName>
</protein>
<dbReference type="Gene3D" id="1.10.287.130">
    <property type="match status" value="1"/>
</dbReference>
<dbReference type="FunFam" id="3.30.565.10:FF:000006">
    <property type="entry name" value="Sensor histidine kinase WalK"/>
    <property type="match status" value="1"/>
</dbReference>
<dbReference type="GO" id="GO:0000155">
    <property type="term" value="F:phosphorelay sensor kinase activity"/>
    <property type="evidence" value="ECO:0007669"/>
    <property type="project" value="InterPro"/>
</dbReference>
<name>A0AAW4L0B0_9BACT</name>
<dbReference type="InterPro" id="IPR003018">
    <property type="entry name" value="GAF"/>
</dbReference>
<dbReference type="EMBL" id="JAHCVJ010000002">
    <property type="protein sequence ID" value="MBT0664109.1"/>
    <property type="molecule type" value="Genomic_DNA"/>
</dbReference>
<dbReference type="Pfam" id="PF00512">
    <property type="entry name" value="HisKA"/>
    <property type="match status" value="1"/>
</dbReference>
<dbReference type="SMART" id="SM00065">
    <property type="entry name" value="GAF"/>
    <property type="match status" value="1"/>
</dbReference>
<dbReference type="InterPro" id="IPR036890">
    <property type="entry name" value="HATPase_C_sf"/>
</dbReference>
<evidence type="ECO:0000313" key="11">
    <source>
        <dbReference type="Proteomes" id="UP000811899"/>
    </source>
</evidence>
<dbReference type="InterPro" id="IPR004358">
    <property type="entry name" value="Sig_transdc_His_kin-like_C"/>
</dbReference>
<dbReference type="Gene3D" id="3.30.565.10">
    <property type="entry name" value="Histidine kinase-like ATPase, C-terminal domain"/>
    <property type="match status" value="1"/>
</dbReference>
<feature type="transmembrane region" description="Helical" evidence="7">
    <location>
        <begin position="12"/>
        <end position="34"/>
    </location>
</feature>
<dbReference type="PRINTS" id="PR00344">
    <property type="entry name" value="BCTRLSENSOR"/>
</dbReference>
<evidence type="ECO:0000256" key="3">
    <source>
        <dbReference type="ARBA" id="ARBA00012438"/>
    </source>
</evidence>
<dbReference type="InterPro" id="IPR003594">
    <property type="entry name" value="HATPase_dom"/>
</dbReference>
<keyword evidence="5" id="KW-0808">Transferase</keyword>
<dbReference type="Pfam" id="PF01590">
    <property type="entry name" value="GAF"/>
    <property type="match status" value="1"/>
</dbReference>
<dbReference type="Proteomes" id="UP000811899">
    <property type="component" value="Unassembled WGS sequence"/>
</dbReference>
<comment type="catalytic activity">
    <reaction evidence="1">
        <text>ATP + protein L-histidine = ADP + protein N-phospho-L-histidine.</text>
        <dbReference type="EC" id="2.7.13.3"/>
    </reaction>
</comment>
<evidence type="ECO:0000256" key="6">
    <source>
        <dbReference type="ARBA" id="ARBA00022777"/>
    </source>
</evidence>
<dbReference type="GO" id="GO:0030295">
    <property type="term" value="F:protein kinase activator activity"/>
    <property type="evidence" value="ECO:0007669"/>
    <property type="project" value="TreeGrafter"/>
</dbReference>
<comment type="similarity">
    <text evidence="2">In the N-terminal section; belongs to the phytochrome family.</text>
</comment>
<keyword evidence="4" id="KW-0597">Phosphoprotein</keyword>
<dbReference type="RefSeq" id="WP_214170874.1">
    <property type="nucleotide sequence ID" value="NZ_JAHCVJ010000002.1"/>
</dbReference>
<dbReference type="PANTHER" id="PTHR42878:SF15">
    <property type="entry name" value="BACTERIOPHYTOCHROME"/>
    <property type="match status" value="1"/>
</dbReference>
<dbReference type="CDD" id="cd00082">
    <property type="entry name" value="HisKA"/>
    <property type="match status" value="1"/>
</dbReference>
<keyword evidence="7" id="KW-0812">Transmembrane</keyword>
<evidence type="ECO:0000256" key="4">
    <source>
        <dbReference type="ARBA" id="ARBA00022553"/>
    </source>
</evidence>
<keyword evidence="11" id="KW-1185">Reference proteome</keyword>
<accession>A0AAW4L0B0</accession>
<dbReference type="PROSITE" id="PS50109">
    <property type="entry name" value="HIS_KIN"/>
    <property type="match status" value="1"/>
</dbReference>
<evidence type="ECO:0000256" key="5">
    <source>
        <dbReference type="ARBA" id="ARBA00022679"/>
    </source>
</evidence>
<keyword evidence="7" id="KW-0472">Membrane</keyword>
<dbReference type="PANTHER" id="PTHR42878">
    <property type="entry name" value="TWO-COMPONENT HISTIDINE KINASE"/>
    <property type="match status" value="1"/>
</dbReference>
<dbReference type="GO" id="GO:0007234">
    <property type="term" value="P:osmosensory signaling via phosphorelay pathway"/>
    <property type="evidence" value="ECO:0007669"/>
    <property type="project" value="TreeGrafter"/>
</dbReference>
<dbReference type="EC" id="2.7.13.3" evidence="3"/>
<dbReference type="InterPro" id="IPR003661">
    <property type="entry name" value="HisK_dim/P_dom"/>
</dbReference>
<dbReference type="SMART" id="SM00388">
    <property type="entry name" value="HisKA"/>
    <property type="match status" value="1"/>
</dbReference>
<evidence type="ECO:0000256" key="2">
    <source>
        <dbReference type="ARBA" id="ARBA00006402"/>
    </source>
</evidence>
<evidence type="ECO:0000259" key="9">
    <source>
        <dbReference type="PROSITE" id="PS50109"/>
    </source>
</evidence>
<gene>
    <name evidence="10" type="ORF">KI809_07315</name>
</gene>
<dbReference type="SUPFAM" id="SSF55781">
    <property type="entry name" value="GAF domain-like"/>
    <property type="match status" value="1"/>
</dbReference>
<keyword evidence="6" id="KW-0418">Kinase</keyword>